<evidence type="ECO:0000259" key="8">
    <source>
        <dbReference type="Pfam" id="PF18565"/>
    </source>
</evidence>
<keyword evidence="10" id="KW-1185">Reference proteome</keyword>
<dbReference type="Pfam" id="PF02836">
    <property type="entry name" value="Glyco_hydro_2_C"/>
    <property type="match status" value="1"/>
</dbReference>
<dbReference type="PROSITE" id="PS00608">
    <property type="entry name" value="GLYCOSYL_HYDROL_F2_2"/>
    <property type="match status" value="1"/>
</dbReference>
<dbReference type="PANTHER" id="PTHR42732">
    <property type="entry name" value="BETA-GALACTOSIDASE"/>
    <property type="match status" value="1"/>
</dbReference>
<dbReference type="InterPro" id="IPR006104">
    <property type="entry name" value="Glyco_hydro_2_N"/>
</dbReference>
<dbReference type="InterPro" id="IPR017853">
    <property type="entry name" value="GH"/>
</dbReference>
<keyword evidence="3" id="KW-0326">Glycosidase</keyword>
<dbReference type="SUPFAM" id="SSF51445">
    <property type="entry name" value="(Trans)glycosidases"/>
    <property type="match status" value="1"/>
</dbReference>
<dbReference type="Gene3D" id="3.20.20.80">
    <property type="entry name" value="Glycosidases"/>
    <property type="match status" value="2"/>
</dbReference>
<feature type="domain" description="DUF4982" evidence="7">
    <location>
        <begin position="622"/>
        <end position="680"/>
    </location>
</feature>
<evidence type="ECO:0000259" key="4">
    <source>
        <dbReference type="Pfam" id="PF00703"/>
    </source>
</evidence>
<comment type="similarity">
    <text evidence="1">Belongs to the glycosyl hydrolase 2 family.</text>
</comment>
<dbReference type="GO" id="GO:0005975">
    <property type="term" value="P:carbohydrate metabolic process"/>
    <property type="evidence" value="ECO:0007669"/>
    <property type="project" value="InterPro"/>
</dbReference>
<dbReference type="EMBL" id="QICL01000036">
    <property type="protein sequence ID" value="PXV59399.1"/>
    <property type="molecule type" value="Genomic_DNA"/>
</dbReference>
<name>A0A2V3PJC1_9BACT</name>
<feature type="domain" description="Glycoside hydrolase family 2 catalytic" evidence="5">
    <location>
        <begin position="299"/>
        <end position="526"/>
    </location>
</feature>
<dbReference type="PRINTS" id="PR00132">
    <property type="entry name" value="GLHYDRLASE2"/>
</dbReference>
<dbReference type="Pfam" id="PF02837">
    <property type="entry name" value="Glyco_hydro_2_N"/>
    <property type="match status" value="1"/>
</dbReference>
<evidence type="ECO:0000256" key="1">
    <source>
        <dbReference type="ARBA" id="ARBA00007401"/>
    </source>
</evidence>
<proteinExistence type="inferred from homology"/>
<evidence type="ECO:0000256" key="2">
    <source>
        <dbReference type="ARBA" id="ARBA00022801"/>
    </source>
</evidence>
<evidence type="ECO:0000259" key="7">
    <source>
        <dbReference type="Pfam" id="PF16355"/>
    </source>
</evidence>
<feature type="domain" description="Glycoside hydrolase family 2" evidence="8">
    <location>
        <begin position="693"/>
        <end position="795"/>
    </location>
</feature>
<dbReference type="InterPro" id="IPR036156">
    <property type="entry name" value="Beta-gal/glucu_dom_sf"/>
</dbReference>
<organism evidence="9 10">
    <name type="scientific">Dysgonomonas alginatilytica</name>
    <dbReference type="NCBI Taxonomy" id="1605892"/>
    <lineage>
        <taxon>Bacteria</taxon>
        <taxon>Pseudomonadati</taxon>
        <taxon>Bacteroidota</taxon>
        <taxon>Bacteroidia</taxon>
        <taxon>Bacteroidales</taxon>
        <taxon>Dysgonomonadaceae</taxon>
        <taxon>Dysgonomonas</taxon>
    </lineage>
</organism>
<dbReference type="Proteomes" id="UP000247973">
    <property type="component" value="Unassembled WGS sequence"/>
</dbReference>
<accession>A0A2V3PJC1</accession>
<sequence length="799" mass="90489">MWANMAMSASERKVSFNKDWKFHRGSVANAEQPLYNDNKWRVIDLPHDWSVEPVPIQKDGITTGPFSQLNESGAGGADTGQTLGGEGWYRKEFTIERQDSDKLITLYFEGVYNQSEIWVNGKKVYFNPYGYTSYKIDITEYCNAPGVANTIAVKVVNAGQNSRWYSGSGIYRHVWLIKTNKLHLDEWDTFINASELKGKDAIVKFSTTIHNQIQESGSGELNIRIISPAGKEIFSTSQNVALSNGIPISNSFPLKNPEVWSVNNPVLYTAEISVSENGKEYDKISIPFGVRTIAFSAEKGFLLNGKSLKLKGGCVHHDNGLLGAAAINRAEEKKVELLKANGYNAVRCAHNQVSEYFLDACDRLGMLVIHETFDQWQQPKRDQDYHQFFDEWSDKDLEGSVRRDRNHPSIIMWSIGNEIEQRADSIGEEIAKRLVATIKKYDTSRYTTVGANDFWDRRNFKWNIDSERAFRNVDVSGYNYMWTAYENDHTAYPNRIIYGSESFPKEAAQNWNLVEKHPYIIGDFVWTAMDYIGEAGLGHALELSEGEQNPQFMGWPWYNAWCGDIDFCGDKKPQSYYRDILWREREISMAVRPPVARGKKEIINGWGWTDELLSWNWEGLEGQTVRVNVYSRSPKVRLYLNDKLIGEKETDIENYTATFDVVYTPGILKAINVNKNKETASTVLKTTGLPASIRLIADRSKIKADKNDLAYVKIEIIDKDGEVIPDANLPVSIRCQGNGSVVASGNAAYDDMKSFRSLAPDTFRGKAIAIVQPQEERGKITLTVSAEGLEDSQIEIETY</sequence>
<dbReference type="InterPro" id="IPR006101">
    <property type="entry name" value="Glyco_hydro_2"/>
</dbReference>
<dbReference type="Gene3D" id="2.60.120.260">
    <property type="entry name" value="Galactose-binding domain-like"/>
    <property type="match status" value="1"/>
</dbReference>
<reference evidence="9 10" key="1">
    <citation type="submission" date="2018-03" db="EMBL/GenBank/DDBJ databases">
        <title>Genomic Encyclopedia of Archaeal and Bacterial Type Strains, Phase II (KMG-II): from individual species to whole genera.</title>
        <authorList>
            <person name="Goeker M."/>
        </authorList>
    </citation>
    <scope>NUCLEOTIDE SEQUENCE [LARGE SCALE GENOMIC DNA]</scope>
    <source>
        <strain evidence="9 10">DSM 100214</strain>
    </source>
</reference>
<dbReference type="Gene3D" id="2.60.40.10">
    <property type="entry name" value="Immunoglobulins"/>
    <property type="match status" value="3"/>
</dbReference>
<dbReference type="SUPFAM" id="SSF49303">
    <property type="entry name" value="beta-Galactosidase/glucuronidase domain"/>
    <property type="match status" value="1"/>
</dbReference>
<gene>
    <name evidence="9" type="ORF">CLV62_13620</name>
</gene>
<dbReference type="InterPro" id="IPR032311">
    <property type="entry name" value="DUF4982"/>
</dbReference>
<dbReference type="InterPro" id="IPR008979">
    <property type="entry name" value="Galactose-bd-like_sf"/>
</dbReference>
<dbReference type="InterPro" id="IPR023232">
    <property type="entry name" value="Glyco_hydro_2_AS"/>
</dbReference>
<feature type="domain" description="Glycosyl hydrolases family 2 sugar binding" evidence="6">
    <location>
        <begin position="81"/>
        <end position="179"/>
    </location>
</feature>
<evidence type="ECO:0000256" key="3">
    <source>
        <dbReference type="ARBA" id="ARBA00023295"/>
    </source>
</evidence>
<evidence type="ECO:0000259" key="6">
    <source>
        <dbReference type="Pfam" id="PF02837"/>
    </source>
</evidence>
<dbReference type="Pfam" id="PF16355">
    <property type="entry name" value="DUF4982"/>
    <property type="match status" value="1"/>
</dbReference>
<dbReference type="SUPFAM" id="SSF49785">
    <property type="entry name" value="Galactose-binding domain-like"/>
    <property type="match status" value="1"/>
</dbReference>
<evidence type="ECO:0000313" key="10">
    <source>
        <dbReference type="Proteomes" id="UP000247973"/>
    </source>
</evidence>
<dbReference type="InterPro" id="IPR013783">
    <property type="entry name" value="Ig-like_fold"/>
</dbReference>
<dbReference type="InterPro" id="IPR040605">
    <property type="entry name" value="Glyco_hydro2_dom5"/>
</dbReference>
<dbReference type="Pfam" id="PF00703">
    <property type="entry name" value="Glyco_hydro_2"/>
    <property type="match status" value="1"/>
</dbReference>
<dbReference type="InterPro" id="IPR006103">
    <property type="entry name" value="Glyco_hydro_2_cat"/>
</dbReference>
<dbReference type="GO" id="GO:0004553">
    <property type="term" value="F:hydrolase activity, hydrolyzing O-glycosyl compounds"/>
    <property type="evidence" value="ECO:0007669"/>
    <property type="project" value="InterPro"/>
</dbReference>
<protein>
    <submittedName>
        <fullName evidence="9">Beta-galactosidase</fullName>
    </submittedName>
</protein>
<keyword evidence="2" id="KW-0378">Hydrolase</keyword>
<evidence type="ECO:0000259" key="5">
    <source>
        <dbReference type="Pfam" id="PF02836"/>
    </source>
</evidence>
<dbReference type="AlphaFoldDB" id="A0A2V3PJC1"/>
<dbReference type="Pfam" id="PF18565">
    <property type="entry name" value="Glyco_hydro2_C5"/>
    <property type="match status" value="1"/>
</dbReference>
<dbReference type="InterPro" id="IPR051913">
    <property type="entry name" value="GH2_Domain-Containing"/>
</dbReference>
<evidence type="ECO:0000313" key="9">
    <source>
        <dbReference type="EMBL" id="PXV59399.1"/>
    </source>
</evidence>
<comment type="caution">
    <text evidence="9">The sequence shown here is derived from an EMBL/GenBank/DDBJ whole genome shotgun (WGS) entry which is preliminary data.</text>
</comment>
<feature type="domain" description="Glycoside hydrolase family 2 immunoglobulin-like beta-sandwich" evidence="4">
    <location>
        <begin position="188"/>
        <end position="291"/>
    </location>
</feature>
<dbReference type="PANTHER" id="PTHR42732:SF1">
    <property type="entry name" value="BETA-MANNOSIDASE"/>
    <property type="match status" value="1"/>
</dbReference>
<dbReference type="InterPro" id="IPR006102">
    <property type="entry name" value="Ig-like_GH2"/>
</dbReference>